<evidence type="ECO:0000256" key="1">
    <source>
        <dbReference type="ARBA" id="ARBA00004141"/>
    </source>
</evidence>
<accession>A0A0D2EW70</accession>
<dbReference type="Pfam" id="PF07690">
    <property type="entry name" value="MFS_1"/>
    <property type="match status" value="1"/>
</dbReference>
<organism evidence="7 8">
    <name type="scientific">Cladophialophora bantiana (strain ATCC 10958 / CBS 173.52 / CDC B-1940 / NIH 8579)</name>
    <name type="common">Xylohypha bantiana</name>
    <dbReference type="NCBI Taxonomy" id="1442370"/>
    <lineage>
        <taxon>Eukaryota</taxon>
        <taxon>Fungi</taxon>
        <taxon>Dikarya</taxon>
        <taxon>Ascomycota</taxon>
        <taxon>Pezizomycotina</taxon>
        <taxon>Eurotiomycetes</taxon>
        <taxon>Chaetothyriomycetidae</taxon>
        <taxon>Chaetothyriales</taxon>
        <taxon>Herpotrichiellaceae</taxon>
        <taxon>Cladophialophora</taxon>
    </lineage>
</organism>
<dbReference type="OrthoDB" id="5215911at2759"/>
<feature type="transmembrane region" description="Helical" evidence="6">
    <location>
        <begin position="200"/>
        <end position="220"/>
    </location>
</feature>
<feature type="transmembrane region" description="Helical" evidence="6">
    <location>
        <begin position="226"/>
        <end position="246"/>
    </location>
</feature>
<name>A0A0D2EW70_CLAB1</name>
<gene>
    <name evidence="7" type="ORF">Z519_05387</name>
</gene>
<keyword evidence="3 6" id="KW-1133">Transmembrane helix</keyword>
<feature type="transmembrane region" description="Helical" evidence="6">
    <location>
        <begin position="112"/>
        <end position="131"/>
    </location>
</feature>
<evidence type="ECO:0000256" key="4">
    <source>
        <dbReference type="ARBA" id="ARBA00023136"/>
    </source>
</evidence>
<feature type="transmembrane region" description="Helical" evidence="6">
    <location>
        <begin position="503"/>
        <end position="525"/>
    </location>
</feature>
<dbReference type="PANTHER" id="PTHR23502:SF50">
    <property type="entry name" value="TRANSPORTER, PUTATIVE (AFU_ORTHOLOGUE AFUA_5G00430)-RELATED"/>
    <property type="match status" value="1"/>
</dbReference>
<dbReference type="InterPro" id="IPR036259">
    <property type="entry name" value="MFS_trans_sf"/>
</dbReference>
<dbReference type="PANTHER" id="PTHR23502">
    <property type="entry name" value="MAJOR FACILITATOR SUPERFAMILY"/>
    <property type="match status" value="1"/>
</dbReference>
<evidence type="ECO:0000256" key="2">
    <source>
        <dbReference type="ARBA" id="ARBA00022692"/>
    </source>
</evidence>
<dbReference type="RefSeq" id="XP_016620740.1">
    <property type="nucleotide sequence ID" value="XM_016763127.1"/>
</dbReference>
<keyword evidence="8" id="KW-1185">Reference proteome</keyword>
<feature type="transmembrane region" description="Helical" evidence="6">
    <location>
        <begin position="138"/>
        <end position="156"/>
    </location>
</feature>
<feature type="compositionally biased region" description="Basic and acidic residues" evidence="5">
    <location>
        <begin position="293"/>
        <end position="302"/>
    </location>
</feature>
<protein>
    <recommendedName>
        <fullName evidence="9">Major facilitator superfamily (MFS) profile domain-containing protein</fullName>
    </recommendedName>
</protein>
<dbReference type="AlphaFoldDB" id="A0A0D2EW70"/>
<dbReference type="Proteomes" id="UP000053789">
    <property type="component" value="Unassembled WGS sequence"/>
</dbReference>
<proteinExistence type="predicted"/>
<dbReference type="SUPFAM" id="SSF103473">
    <property type="entry name" value="MFS general substrate transporter"/>
    <property type="match status" value="1"/>
</dbReference>
<dbReference type="VEuPathDB" id="FungiDB:Z519_05387"/>
<dbReference type="HOGENOM" id="CLU_008455_13_3_1"/>
<feature type="transmembrane region" description="Helical" evidence="6">
    <location>
        <begin position="439"/>
        <end position="458"/>
    </location>
</feature>
<keyword evidence="4 6" id="KW-0472">Membrane</keyword>
<comment type="subcellular location">
    <subcellularLocation>
        <location evidence="1">Membrane</location>
        <topology evidence="1">Multi-pass membrane protein</topology>
    </subcellularLocation>
</comment>
<feature type="transmembrane region" description="Helical" evidence="6">
    <location>
        <begin position="531"/>
        <end position="555"/>
    </location>
</feature>
<feature type="transmembrane region" description="Helical" evidence="6">
    <location>
        <begin position="162"/>
        <end position="180"/>
    </location>
</feature>
<feature type="transmembrane region" description="Helical" evidence="6">
    <location>
        <begin position="350"/>
        <end position="379"/>
    </location>
</feature>
<feature type="transmembrane region" description="Helical" evidence="6">
    <location>
        <begin position="470"/>
        <end position="491"/>
    </location>
</feature>
<evidence type="ECO:0000256" key="3">
    <source>
        <dbReference type="ARBA" id="ARBA00022989"/>
    </source>
</evidence>
<dbReference type="EMBL" id="KN846986">
    <property type="protein sequence ID" value="KIW94071.1"/>
    <property type="molecule type" value="Genomic_DNA"/>
</dbReference>
<dbReference type="Gene3D" id="1.20.1250.20">
    <property type="entry name" value="MFS general substrate transporter like domains"/>
    <property type="match status" value="1"/>
</dbReference>
<evidence type="ECO:0000313" key="7">
    <source>
        <dbReference type="EMBL" id="KIW94071.1"/>
    </source>
</evidence>
<evidence type="ECO:0000313" key="8">
    <source>
        <dbReference type="Proteomes" id="UP000053789"/>
    </source>
</evidence>
<reference evidence="7" key="1">
    <citation type="submission" date="2015-01" db="EMBL/GenBank/DDBJ databases">
        <title>The Genome Sequence of Cladophialophora bantiana CBS 173.52.</title>
        <authorList>
            <consortium name="The Broad Institute Genomics Platform"/>
            <person name="Cuomo C."/>
            <person name="de Hoog S."/>
            <person name="Gorbushina A."/>
            <person name="Stielow B."/>
            <person name="Teixiera M."/>
            <person name="Abouelleil A."/>
            <person name="Chapman S.B."/>
            <person name="Priest M."/>
            <person name="Young S.K."/>
            <person name="Wortman J."/>
            <person name="Nusbaum C."/>
            <person name="Birren B."/>
        </authorList>
    </citation>
    <scope>NUCLEOTIDE SEQUENCE [LARGE SCALE GENOMIC DNA]</scope>
    <source>
        <strain evidence="7">CBS 173.52</strain>
    </source>
</reference>
<dbReference type="InterPro" id="IPR011701">
    <property type="entry name" value="MFS"/>
</dbReference>
<feature type="transmembrane region" description="Helical" evidence="6">
    <location>
        <begin position="71"/>
        <end position="92"/>
    </location>
</feature>
<evidence type="ECO:0000256" key="5">
    <source>
        <dbReference type="SAM" id="MobiDB-lite"/>
    </source>
</evidence>
<sequence length="574" mass="63362">MGTTTTEALPPGTQRIEDLAGAHIVLAPQPNADPNQPLVSPALLFMEFFNGSFASFSNVPEQNWSPWRKSLHMVLLCLYGLMVFAILCASQPLWQVFYGELGISYETLNNGYAANTATLAVGCVFLVPIALRYGRRPMYLLTALFLLGIAIWQAAFHTGEEYLAYSTLCGIAGALNEALFQVTISDLFFVHQRGTMNGCFLISVNAGVYLSPVAAGYIAASHNWRWIFWICTIITGVLIVAMVLFFEETKYTPPPMLGHNPEETSNETVIAKISSISKDPISLDNSEVQQTKGDGEGVRYDHSPNQPKRPIPIDTSIPMNSYLTRLSLWTSDKIPGTQDRKLWKHAYYPFAILLQFPAVALAAIVYGFDMAILSIVTIVQTTLYPYPPYNMGTIGVGNLNMAPMAGVLLGSLYGGPFVDWAIVQIAKRRQGIYEPETRLWMFIFPSLVLTAGILMYGLTLAKGMPWPINAVGAGFVGFGLGGAGDIVLTYCQDCYQYILGDALTSVVFVRNIITTILVFSIAPWMEGMGVYNMFVLLGCLSAVISFSCVPFLFWGRAWRVKLAVKYKYYASKQY</sequence>
<dbReference type="GO" id="GO:0022857">
    <property type="term" value="F:transmembrane transporter activity"/>
    <property type="evidence" value="ECO:0007669"/>
    <property type="project" value="InterPro"/>
</dbReference>
<dbReference type="GO" id="GO:0005886">
    <property type="term" value="C:plasma membrane"/>
    <property type="evidence" value="ECO:0007669"/>
    <property type="project" value="TreeGrafter"/>
</dbReference>
<feature type="region of interest" description="Disordered" evidence="5">
    <location>
        <begin position="286"/>
        <end position="310"/>
    </location>
</feature>
<keyword evidence="2 6" id="KW-0812">Transmembrane</keyword>
<evidence type="ECO:0008006" key="9">
    <source>
        <dbReference type="Google" id="ProtNLM"/>
    </source>
</evidence>
<dbReference type="GeneID" id="27698315"/>
<feature type="transmembrane region" description="Helical" evidence="6">
    <location>
        <begin position="399"/>
        <end position="418"/>
    </location>
</feature>
<evidence type="ECO:0000256" key="6">
    <source>
        <dbReference type="SAM" id="Phobius"/>
    </source>
</evidence>